<organism evidence="1 2">
    <name type="scientific">Clostridium cavendishii DSM 21758</name>
    <dbReference type="NCBI Taxonomy" id="1121302"/>
    <lineage>
        <taxon>Bacteria</taxon>
        <taxon>Bacillati</taxon>
        <taxon>Bacillota</taxon>
        <taxon>Clostridia</taxon>
        <taxon>Eubacteriales</taxon>
        <taxon>Clostridiaceae</taxon>
        <taxon>Clostridium</taxon>
    </lineage>
</organism>
<evidence type="ECO:0000313" key="1">
    <source>
        <dbReference type="EMBL" id="SHK10466.1"/>
    </source>
</evidence>
<sequence length="100" mass="10637">MANLSVDFDSPKTSSAKLVDFKVNVPVTEPGHPTEAYFHIGVTTTVADGSATGVSKTFYKTIIFTTSSVAQAVTSTFTLCIEPAEMFGATGTLNYNYSLK</sequence>
<accession>A0A1M6PRA9</accession>
<name>A0A1M6PRA9_9CLOT</name>
<dbReference type="AlphaFoldDB" id="A0A1M6PRA9"/>
<gene>
    <name evidence="1" type="ORF">SAMN02745163_03236</name>
</gene>
<proteinExistence type="predicted"/>
<dbReference type="EMBL" id="FQZB01000013">
    <property type="protein sequence ID" value="SHK10466.1"/>
    <property type="molecule type" value="Genomic_DNA"/>
</dbReference>
<dbReference type="RefSeq" id="WP_072990132.1">
    <property type="nucleotide sequence ID" value="NZ_FQZB01000013.1"/>
</dbReference>
<evidence type="ECO:0000313" key="2">
    <source>
        <dbReference type="Proteomes" id="UP000184310"/>
    </source>
</evidence>
<dbReference type="Proteomes" id="UP000184310">
    <property type="component" value="Unassembled WGS sequence"/>
</dbReference>
<reference evidence="1 2" key="1">
    <citation type="submission" date="2016-11" db="EMBL/GenBank/DDBJ databases">
        <authorList>
            <person name="Jaros S."/>
            <person name="Januszkiewicz K."/>
            <person name="Wedrychowicz H."/>
        </authorList>
    </citation>
    <scope>NUCLEOTIDE SEQUENCE [LARGE SCALE GENOMIC DNA]</scope>
    <source>
        <strain evidence="1 2">DSM 21758</strain>
    </source>
</reference>
<keyword evidence="2" id="KW-1185">Reference proteome</keyword>
<protein>
    <submittedName>
        <fullName evidence="1">Uncharacterized protein</fullName>
    </submittedName>
</protein>